<accession>A0A0P6WZ30</accession>
<protein>
    <submittedName>
        <fullName evidence="1">Uncharacterized protein</fullName>
    </submittedName>
</protein>
<proteinExistence type="predicted"/>
<name>A0A0P6WZ30_9CHLR</name>
<dbReference type="OrthoDB" id="8898949at2"/>
<organism evidence="1 2">
    <name type="scientific">Bellilinea caldifistulae</name>
    <dbReference type="NCBI Taxonomy" id="360411"/>
    <lineage>
        <taxon>Bacteria</taxon>
        <taxon>Bacillati</taxon>
        <taxon>Chloroflexota</taxon>
        <taxon>Anaerolineae</taxon>
        <taxon>Anaerolineales</taxon>
        <taxon>Anaerolineaceae</taxon>
        <taxon>Bellilinea</taxon>
    </lineage>
</organism>
<evidence type="ECO:0000313" key="1">
    <source>
        <dbReference type="EMBL" id="KPL73843.1"/>
    </source>
</evidence>
<gene>
    <name evidence="1" type="ORF">AC812_13725</name>
</gene>
<dbReference type="RefSeq" id="WP_061917470.1">
    <property type="nucleotide sequence ID" value="NZ_DF967971.1"/>
</dbReference>
<comment type="caution">
    <text evidence="1">The sequence shown here is derived from an EMBL/GenBank/DDBJ whole genome shotgun (WGS) entry which is preliminary data.</text>
</comment>
<evidence type="ECO:0000313" key="2">
    <source>
        <dbReference type="Proteomes" id="UP000050514"/>
    </source>
</evidence>
<reference evidence="1 2" key="1">
    <citation type="submission" date="2015-07" db="EMBL/GenBank/DDBJ databases">
        <title>Draft genome of Bellilinea caldifistulae DSM 17877.</title>
        <authorList>
            <person name="Hemp J."/>
            <person name="Ward L.M."/>
            <person name="Pace L.A."/>
            <person name="Fischer W.W."/>
        </authorList>
    </citation>
    <scope>NUCLEOTIDE SEQUENCE [LARGE SCALE GENOMIC DNA]</scope>
    <source>
        <strain evidence="1 2">GOMI-1</strain>
    </source>
</reference>
<sequence length="302" mass="34615">MDKPKNTKNNGKNEAFTAIVNQVEGHISAYVPEFCQAFGIKAGIMLSQLLYWQVRYPDSDFYVSVGDMYAQTGLNAEEQRTARRSLINSGLITARITSVPPVWHYRVNIMAVIEKCQLSRKSIIEKVNYRESLLLEKSINNYRESPSLIIEKLDNQLSRNSINLNMNHKITTKDYNIKLHKPPPPSENEIFDDDQSPIEEEEVSQGVWLSESLLDDLRDFGVFENNITEVEEAVKVGWSEEAIRELMAKVEDDHLAGRIQSKPGTLLHRLRNLKPPKPKINKFKICPYCGQYPCECDAQWAK</sequence>
<dbReference type="AlphaFoldDB" id="A0A0P6WZ30"/>
<dbReference type="Proteomes" id="UP000050514">
    <property type="component" value="Unassembled WGS sequence"/>
</dbReference>
<dbReference type="STRING" id="360411.AC812_13725"/>
<keyword evidence="2" id="KW-1185">Reference proteome</keyword>
<dbReference type="EMBL" id="LGHJ01000019">
    <property type="protein sequence ID" value="KPL73843.1"/>
    <property type="molecule type" value="Genomic_DNA"/>
</dbReference>